<sequence length="103" mass="9935">MYVKTEPAMLLSAAGSLESIGAGMNAGNAAAAAPTTGVVPAAADEVSALTAAQFAAHGQLYQAIAAQAAAIHESFVNTLRTNAAAYDGAEAANAAASTLGGLT</sequence>
<dbReference type="AlphaFoldDB" id="A0A7I7SAN7"/>
<gene>
    <name evidence="1" type="ORF">B8W67_06170</name>
</gene>
<accession>A0A7I7SAN7</accession>
<dbReference type="InterPro" id="IPR038332">
    <property type="entry name" value="PPE_sf"/>
</dbReference>
<protein>
    <submittedName>
        <fullName evidence="1">PE family protein</fullName>
    </submittedName>
</protein>
<keyword evidence="2" id="KW-1185">Reference proteome</keyword>
<dbReference type="Gene3D" id="1.10.287.850">
    <property type="entry name" value="HP0062-like domain"/>
    <property type="match status" value="1"/>
</dbReference>
<dbReference type="EMBL" id="NCXO01000009">
    <property type="protein sequence ID" value="OSC34551.1"/>
    <property type="molecule type" value="Genomic_DNA"/>
</dbReference>
<evidence type="ECO:0000313" key="2">
    <source>
        <dbReference type="Proteomes" id="UP000193577"/>
    </source>
</evidence>
<evidence type="ECO:0000313" key="1">
    <source>
        <dbReference type="EMBL" id="OSC34551.1"/>
    </source>
</evidence>
<dbReference type="Proteomes" id="UP000193577">
    <property type="component" value="Unassembled WGS sequence"/>
</dbReference>
<name>A0A7I7SAN7_9MYCO</name>
<organism evidence="1 2">
    <name type="scientific">Mycolicibacillus koreensis</name>
    <dbReference type="NCBI Taxonomy" id="1069220"/>
    <lineage>
        <taxon>Bacteria</taxon>
        <taxon>Bacillati</taxon>
        <taxon>Actinomycetota</taxon>
        <taxon>Actinomycetes</taxon>
        <taxon>Mycobacteriales</taxon>
        <taxon>Mycobacteriaceae</taxon>
        <taxon>Mycolicibacillus</taxon>
    </lineage>
</organism>
<dbReference type="InterPro" id="IPR000084">
    <property type="entry name" value="PE-PGRS_N"/>
</dbReference>
<comment type="caution">
    <text evidence="1">The sequence shown here is derived from an EMBL/GenBank/DDBJ whole genome shotgun (WGS) entry which is preliminary data.</text>
</comment>
<dbReference type="SUPFAM" id="SSF140459">
    <property type="entry name" value="PE/PPE dimer-like"/>
    <property type="match status" value="1"/>
</dbReference>
<dbReference type="Pfam" id="PF00934">
    <property type="entry name" value="PE"/>
    <property type="match status" value="1"/>
</dbReference>
<reference evidence="1 2" key="1">
    <citation type="submission" date="2017-04" db="EMBL/GenBank/DDBJ databases">
        <title>The new phylogeny of genus Mycobacterium.</title>
        <authorList>
            <person name="Tortoli E."/>
            <person name="Trovato A."/>
            <person name="Cirillo D.M."/>
        </authorList>
    </citation>
    <scope>NUCLEOTIDE SEQUENCE [LARGE SCALE GENOMIC DNA]</scope>
    <source>
        <strain evidence="1 2">KCTC 19819</strain>
    </source>
</reference>
<proteinExistence type="predicted"/>
<dbReference type="RefSeq" id="WP_069392838.1">
    <property type="nucleotide sequence ID" value="NZ_AP022594.1"/>
</dbReference>